<dbReference type="Proteomes" id="UP000501991">
    <property type="component" value="Chromosome"/>
</dbReference>
<organism evidence="1 2">
    <name type="scientific">Nitrogeniibacter mangrovi</name>
    <dbReference type="NCBI Taxonomy" id="2016596"/>
    <lineage>
        <taxon>Bacteria</taxon>
        <taxon>Pseudomonadati</taxon>
        <taxon>Pseudomonadota</taxon>
        <taxon>Betaproteobacteria</taxon>
        <taxon>Rhodocyclales</taxon>
        <taxon>Zoogloeaceae</taxon>
        <taxon>Nitrogeniibacter</taxon>
    </lineage>
</organism>
<proteinExistence type="predicted"/>
<evidence type="ECO:0000313" key="1">
    <source>
        <dbReference type="EMBL" id="QID16543.1"/>
    </source>
</evidence>
<protein>
    <recommendedName>
        <fullName evidence="3">PilZ domain-containing protein</fullName>
    </recommendedName>
</protein>
<dbReference type="AlphaFoldDB" id="A0A6C1AZI5"/>
<dbReference type="EMBL" id="CP048836">
    <property type="protein sequence ID" value="QID16543.1"/>
    <property type="molecule type" value="Genomic_DNA"/>
</dbReference>
<dbReference type="RefSeq" id="WP_173763711.1">
    <property type="nucleotide sequence ID" value="NZ_CP048836.1"/>
</dbReference>
<dbReference type="KEGG" id="azq:G3580_02215"/>
<dbReference type="Gene3D" id="2.40.10.220">
    <property type="entry name" value="predicted glycosyltransferase like domains"/>
    <property type="match status" value="1"/>
</dbReference>
<name>A0A6C1AZI5_9RHOO</name>
<gene>
    <name evidence="1" type="ORF">G3580_02215</name>
</gene>
<dbReference type="SUPFAM" id="SSF141371">
    <property type="entry name" value="PilZ domain-like"/>
    <property type="match status" value="1"/>
</dbReference>
<evidence type="ECO:0008006" key="3">
    <source>
        <dbReference type="Google" id="ProtNLM"/>
    </source>
</evidence>
<evidence type="ECO:0000313" key="2">
    <source>
        <dbReference type="Proteomes" id="UP000501991"/>
    </source>
</evidence>
<accession>A0A6C1AZI5</accession>
<reference evidence="1 2" key="1">
    <citation type="submission" date="2020-02" db="EMBL/GenBank/DDBJ databases">
        <title>Nitrogenibacter mangrovi gen. nov., sp. nov. isolated from mangrove sediment, a denitrifying betaproteobacterium.</title>
        <authorList>
            <person name="Liao H."/>
            <person name="Tian Y."/>
        </authorList>
    </citation>
    <scope>NUCLEOTIDE SEQUENCE [LARGE SCALE GENOMIC DNA]</scope>
    <source>
        <strain evidence="1 2">M9-3-2</strain>
    </source>
</reference>
<sequence length="135" mass="14622">MDEINERRQRQRVIVDQDSATVFRLSCDGAPMHVRDVSLDGFAMQAATAPDARHEFAFRLEHSRLPGVITGRAQVVNYARGVTADSGVAGCRILSVDGDGGEMLAQWLSEHVTRVASLPLTADEARHIVAGPSLV</sequence>
<keyword evidence="2" id="KW-1185">Reference proteome</keyword>